<gene>
    <name evidence="4" type="ORF">BTM25_14890</name>
</gene>
<evidence type="ECO:0000256" key="3">
    <source>
        <dbReference type="SAM" id="Phobius"/>
    </source>
</evidence>
<reference evidence="4 5" key="1">
    <citation type="journal article" date="2017" name="Chemistry">
        <title>Isolation, Biosynthesis and Chemical Modifications of Rubterolones A-F: Rare Tropolone Alkaloids from Actinomadura sp. 5-2.</title>
        <authorList>
            <person name="Guo H."/>
            <person name="Benndorf R."/>
            <person name="Leichnitz D."/>
            <person name="Klassen J.L."/>
            <person name="Vollmers J."/>
            <person name="Gorls H."/>
            <person name="Steinacker M."/>
            <person name="Weigel C."/>
            <person name="Dahse H.M."/>
            <person name="Kaster A.K."/>
            <person name="de Beer Z.W."/>
            <person name="Poulsen M."/>
            <person name="Beemelmanns C."/>
        </authorList>
    </citation>
    <scope>NUCLEOTIDE SEQUENCE [LARGE SCALE GENOMIC DNA]</scope>
    <source>
        <strain evidence="4 5">5-2</strain>
    </source>
</reference>
<sequence>MAGKIDVTGGREPDDQPRTHEIRASGNVVALIGDYGRQVIRLAIKVPKTVWALVVILLTAVLIVGGGWLYFDWFAPAFAPNYRTQFLIDSSAATEPGGLAAVTASLRTTVENSGDKDALSLRSFGGECGTPGNTTRLVDFGVGNQNKINAAAARMRPGTRPTLVRGIVQAVEDFSQPLAQKARQVNRIIVVTQHGTDACDSDLAYVEKEIQERVHAAGLSLDFRIVGYQVPKAQRQTLDQISTAAKAPAPRYVQNAAELNNALNWFANVEPVLRGAGQMIGILNPTVKQVNDAAAATVDGRLDVAENTLDRAKKALGASDAQFRDLRDRAKGARFQDVYARARRLREQQRQVVAAATALLKAAQEKRPLDPLLGALKQAAGTYNAEVNAMNRVLRELRAELTRKP</sequence>
<keyword evidence="5" id="KW-1185">Reference proteome</keyword>
<dbReference type="RefSeq" id="WP_103561948.1">
    <property type="nucleotide sequence ID" value="NZ_MTBP01000001.1"/>
</dbReference>
<accession>A0A2P4UPV8</accession>
<proteinExistence type="predicted"/>
<dbReference type="EMBL" id="MTBP01000001">
    <property type="protein sequence ID" value="POM27080.1"/>
    <property type="molecule type" value="Genomic_DNA"/>
</dbReference>
<keyword evidence="1" id="KW-0175">Coiled coil</keyword>
<dbReference type="Gene3D" id="3.40.50.410">
    <property type="entry name" value="von Willebrand factor, type A domain"/>
    <property type="match status" value="1"/>
</dbReference>
<feature type="region of interest" description="Disordered" evidence="2">
    <location>
        <begin position="1"/>
        <end position="20"/>
    </location>
</feature>
<evidence type="ECO:0000256" key="2">
    <source>
        <dbReference type="SAM" id="MobiDB-lite"/>
    </source>
</evidence>
<feature type="transmembrane region" description="Helical" evidence="3">
    <location>
        <begin position="50"/>
        <end position="71"/>
    </location>
</feature>
<organism evidence="4 5">
    <name type="scientific">Actinomadura rubteroloni</name>
    <dbReference type="NCBI Taxonomy" id="1926885"/>
    <lineage>
        <taxon>Bacteria</taxon>
        <taxon>Bacillati</taxon>
        <taxon>Actinomycetota</taxon>
        <taxon>Actinomycetes</taxon>
        <taxon>Streptosporangiales</taxon>
        <taxon>Thermomonosporaceae</taxon>
        <taxon>Actinomadura</taxon>
    </lineage>
</organism>
<feature type="coiled-coil region" evidence="1">
    <location>
        <begin position="346"/>
        <end position="400"/>
    </location>
</feature>
<keyword evidence="3" id="KW-0472">Membrane</keyword>
<feature type="compositionally biased region" description="Basic and acidic residues" evidence="2">
    <location>
        <begin position="9"/>
        <end position="20"/>
    </location>
</feature>
<dbReference type="AlphaFoldDB" id="A0A2P4UPV8"/>
<evidence type="ECO:0008006" key="6">
    <source>
        <dbReference type="Google" id="ProtNLM"/>
    </source>
</evidence>
<evidence type="ECO:0000313" key="4">
    <source>
        <dbReference type="EMBL" id="POM27080.1"/>
    </source>
</evidence>
<dbReference type="InterPro" id="IPR036465">
    <property type="entry name" value="vWFA_dom_sf"/>
</dbReference>
<evidence type="ECO:0000313" key="5">
    <source>
        <dbReference type="Proteomes" id="UP000242367"/>
    </source>
</evidence>
<keyword evidence="3" id="KW-0812">Transmembrane</keyword>
<protein>
    <recommendedName>
        <fullName evidence="6">VWA domain-containing protein</fullName>
    </recommendedName>
</protein>
<keyword evidence="3" id="KW-1133">Transmembrane helix</keyword>
<dbReference type="SUPFAM" id="SSF53300">
    <property type="entry name" value="vWA-like"/>
    <property type="match status" value="1"/>
</dbReference>
<dbReference type="Proteomes" id="UP000242367">
    <property type="component" value="Unassembled WGS sequence"/>
</dbReference>
<comment type="caution">
    <text evidence="4">The sequence shown here is derived from an EMBL/GenBank/DDBJ whole genome shotgun (WGS) entry which is preliminary data.</text>
</comment>
<name>A0A2P4UPV8_9ACTN</name>
<evidence type="ECO:0000256" key="1">
    <source>
        <dbReference type="SAM" id="Coils"/>
    </source>
</evidence>